<dbReference type="RefSeq" id="WP_111171163.1">
    <property type="nucleotide sequence ID" value="NZ_POUA01000386.1"/>
</dbReference>
<dbReference type="AlphaFoldDB" id="A0A2W2F273"/>
<accession>A0A2W2F273</accession>
<sequence length="96" mass="10242">MSSPTSAQDDGLFVVWEVEAGDCGASGVINDEAVAEKAMLDALAAFRHGRGRVRYARLAPVPRAVYDYRYGTTLITAHRADGVTVSVAGDAWEDTP</sequence>
<dbReference type="EMBL" id="POUA01000386">
    <property type="protein sequence ID" value="PZG29183.1"/>
    <property type="molecule type" value="Genomic_DNA"/>
</dbReference>
<comment type="caution">
    <text evidence="1">The sequence shown here is derived from an EMBL/GenBank/DDBJ whole genome shotgun (WGS) entry which is preliminary data.</text>
</comment>
<organism evidence="1 2">
    <name type="scientific">Spongiactinospora gelatinilytica</name>
    <dbReference type="NCBI Taxonomy" id="2666298"/>
    <lineage>
        <taxon>Bacteria</taxon>
        <taxon>Bacillati</taxon>
        <taxon>Actinomycetota</taxon>
        <taxon>Actinomycetes</taxon>
        <taxon>Streptosporangiales</taxon>
        <taxon>Streptosporangiaceae</taxon>
        <taxon>Spongiactinospora</taxon>
    </lineage>
</organism>
<evidence type="ECO:0000313" key="1">
    <source>
        <dbReference type="EMBL" id="PZG29183.1"/>
    </source>
</evidence>
<keyword evidence="2" id="KW-1185">Reference proteome</keyword>
<dbReference type="Proteomes" id="UP000248544">
    <property type="component" value="Unassembled WGS sequence"/>
</dbReference>
<gene>
    <name evidence="1" type="ORF">C1I98_32380</name>
</gene>
<evidence type="ECO:0000313" key="2">
    <source>
        <dbReference type="Proteomes" id="UP000248544"/>
    </source>
</evidence>
<reference evidence="1 2" key="1">
    <citation type="submission" date="2018-01" db="EMBL/GenBank/DDBJ databases">
        <title>Draft genome sequence of Sphaerisporangium sp. 7K107.</title>
        <authorList>
            <person name="Sahin N."/>
            <person name="Saygin H."/>
            <person name="Ay H."/>
        </authorList>
    </citation>
    <scope>NUCLEOTIDE SEQUENCE [LARGE SCALE GENOMIC DNA]</scope>
    <source>
        <strain evidence="1 2">7K107</strain>
    </source>
</reference>
<protein>
    <submittedName>
        <fullName evidence="1">Uncharacterized protein</fullName>
    </submittedName>
</protein>
<name>A0A2W2F273_9ACTN</name>
<proteinExistence type="predicted"/>